<dbReference type="KEGG" id="oai:OLEAN_C20450"/>
<dbReference type="SUPFAM" id="SSF53955">
    <property type="entry name" value="Lysozyme-like"/>
    <property type="match status" value="1"/>
</dbReference>
<dbReference type="PATRIC" id="fig|698738.3.peg.2115"/>
<evidence type="ECO:0000259" key="3">
    <source>
        <dbReference type="PROSITE" id="PS51782"/>
    </source>
</evidence>
<feature type="domain" description="LysM" evidence="3">
    <location>
        <begin position="473"/>
        <end position="518"/>
    </location>
</feature>
<dbReference type="PANTHER" id="PTHR33734">
    <property type="entry name" value="LYSM DOMAIN-CONTAINING GPI-ANCHORED PROTEIN 2"/>
    <property type="match status" value="1"/>
</dbReference>
<evidence type="ECO:0000313" key="5">
    <source>
        <dbReference type="Proteomes" id="UP000032749"/>
    </source>
</evidence>
<feature type="chain" id="PRO_5004374311" evidence="2">
    <location>
        <begin position="22"/>
        <end position="524"/>
    </location>
</feature>
<gene>
    <name evidence="4" type="ORF">OLEAN_C20450</name>
</gene>
<dbReference type="InterPro" id="IPR008258">
    <property type="entry name" value="Transglycosylase_SLT_dom_1"/>
</dbReference>
<dbReference type="SMART" id="SM00257">
    <property type="entry name" value="LysM"/>
    <property type="match status" value="3"/>
</dbReference>
<dbReference type="OrthoDB" id="9815002at2"/>
<name>R4YML4_OLEAN</name>
<sequence length="524" mass="59871">MKLYQLLLSLPLSLTLISACSHQTLVQDTKQVDPIVVSPVVPVLDQWQVEASPSSDAEANADLWQRIINAYGFNQDIDNPRVQSQLNYYKRHQSYMDRMATRAERYMYYIAEQVDVRGIPGELALLPIVESAFDPFAYSHGRASGVWQFIPSTGRDFGLTQDWWYDGRRDISASTIAALTYLEALQREFKGDWLLALASYNTGAGNVRKAIRKNKRLGKPTDFWSLSLPRETREYVPKLIALAQLIKHPQKHGITLKPLINEPYFASVNTGGQIDLSQLSEISQTPLDEIYKLNPGFNRWATKPSGPHEVLIPIDKKEIYLENIASLPSNERMKWQRYKVKSGDSLITIAKKFHTTPNALKDANNLSRSMIRTGDQLLIPSAHKSLASYSYSAGSRLAKIQNSSKRSKNRDKIEYKVQGGDSFWEIARDHDVSIRELAKWNGMAPGDMLKQGQKLVIWGQKKQRKNREVIRKLTYTVRNGDSLARISDKFRVRVQDLIRWNRKKSKSKYLQPGQRLTLYVDVTN</sequence>
<evidence type="ECO:0000256" key="2">
    <source>
        <dbReference type="SAM" id="SignalP"/>
    </source>
</evidence>
<dbReference type="PROSITE" id="PS51257">
    <property type="entry name" value="PROKAR_LIPOPROTEIN"/>
    <property type="match status" value="1"/>
</dbReference>
<keyword evidence="2" id="KW-0732">Signal</keyword>
<dbReference type="GO" id="GO:0016020">
    <property type="term" value="C:membrane"/>
    <property type="evidence" value="ECO:0007669"/>
    <property type="project" value="InterPro"/>
</dbReference>
<accession>R4YML4</accession>
<dbReference type="GO" id="GO:0000270">
    <property type="term" value="P:peptidoglycan metabolic process"/>
    <property type="evidence" value="ECO:0007669"/>
    <property type="project" value="InterPro"/>
</dbReference>
<dbReference type="Pfam" id="PF01476">
    <property type="entry name" value="LysM"/>
    <property type="match status" value="3"/>
</dbReference>
<feature type="signal peptide" evidence="2">
    <location>
        <begin position="1"/>
        <end position="21"/>
    </location>
</feature>
<dbReference type="Proteomes" id="UP000032749">
    <property type="component" value="Chromosome"/>
</dbReference>
<evidence type="ECO:0000256" key="1">
    <source>
        <dbReference type="ARBA" id="ARBA00007734"/>
    </source>
</evidence>
<dbReference type="CDD" id="cd00118">
    <property type="entry name" value="LysM"/>
    <property type="match status" value="3"/>
</dbReference>
<protein>
    <submittedName>
        <fullName evidence="4">Soluble lytic murein transglycosylase</fullName>
    </submittedName>
</protein>
<proteinExistence type="inferred from homology"/>
<feature type="domain" description="LysM" evidence="3">
    <location>
        <begin position="413"/>
        <end position="457"/>
    </location>
</feature>
<keyword evidence="5" id="KW-1185">Reference proteome</keyword>
<dbReference type="HOGENOM" id="CLU_009520_1_4_6"/>
<dbReference type="PANTHER" id="PTHR33734:SF22">
    <property type="entry name" value="MEMBRANE-BOUND LYTIC MUREIN TRANSGLYCOSYLASE D"/>
    <property type="match status" value="1"/>
</dbReference>
<dbReference type="InterPro" id="IPR000189">
    <property type="entry name" value="Transglyc_AS"/>
</dbReference>
<dbReference type="EMBL" id="FO203512">
    <property type="protein sequence ID" value="CCK76221.1"/>
    <property type="molecule type" value="Genomic_DNA"/>
</dbReference>
<evidence type="ECO:0000313" key="4">
    <source>
        <dbReference type="EMBL" id="CCK76221.1"/>
    </source>
</evidence>
<feature type="domain" description="LysM" evidence="3">
    <location>
        <begin position="336"/>
        <end position="379"/>
    </location>
</feature>
<comment type="similarity">
    <text evidence="1">Belongs to the transglycosylase Slt family.</text>
</comment>
<dbReference type="Gene3D" id="1.10.530.10">
    <property type="match status" value="1"/>
</dbReference>
<dbReference type="PROSITE" id="PS51782">
    <property type="entry name" value="LYSM"/>
    <property type="match status" value="3"/>
</dbReference>
<dbReference type="InterPro" id="IPR018392">
    <property type="entry name" value="LysM"/>
</dbReference>
<dbReference type="PROSITE" id="PS00922">
    <property type="entry name" value="TRANSGLYCOSYLASE"/>
    <property type="match status" value="1"/>
</dbReference>
<dbReference type="CDD" id="cd16894">
    <property type="entry name" value="MltD-like"/>
    <property type="match status" value="1"/>
</dbReference>
<dbReference type="AlphaFoldDB" id="R4YML4"/>
<dbReference type="InterPro" id="IPR023346">
    <property type="entry name" value="Lysozyme-like_dom_sf"/>
</dbReference>
<reference evidence="4 5" key="1">
    <citation type="journal article" date="2013" name="Nat. Commun.">
        <title>Genome sequence and functional genomic analysis of the oil-degrading bacterium Oleispira antarctica.</title>
        <authorList>
            <person name="Kube M."/>
            <person name="Chernikova T.N."/>
            <person name="Al-Ramahi Y."/>
            <person name="Beloqui A."/>
            <person name="Lopez-Cortez N."/>
            <person name="Guazzaroni M.E."/>
            <person name="Heipieper H.J."/>
            <person name="Klages S."/>
            <person name="Kotsyurbenko O.R."/>
            <person name="Langer I."/>
            <person name="Nechitaylo T.Y."/>
            <person name="Lunsdorf H."/>
            <person name="Fernandez M."/>
            <person name="Juarez S."/>
            <person name="Ciordia S."/>
            <person name="Singer A."/>
            <person name="Kagan O."/>
            <person name="Egorova O."/>
            <person name="Petit P.A."/>
            <person name="Stogios P."/>
            <person name="Kim Y."/>
            <person name="Tchigvintsev A."/>
            <person name="Flick R."/>
            <person name="Denaro R."/>
            <person name="Genovese M."/>
            <person name="Albar J.P."/>
            <person name="Reva O.N."/>
            <person name="Martinez-Gomariz M."/>
            <person name="Tran H."/>
            <person name="Ferrer M."/>
            <person name="Savchenko A."/>
            <person name="Yakunin A.F."/>
            <person name="Yakimov M.M."/>
            <person name="Golyshina O.V."/>
            <person name="Reinhardt R."/>
            <person name="Golyshin P.N."/>
        </authorList>
    </citation>
    <scope>NUCLEOTIDE SEQUENCE [LARGE SCALE GENOMIC DNA]</scope>
</reference>
<dbReference type="Pfam" id="PF01464">
    <property type="entry name" value="SLT"/>
    <property type="match status" value="1"/>
</dbReference>
<dbReference type="InterPro" id="IPR036779">
    <property type="entry name" value="LysM_dom_sf"/>
</dbReference>
<dbReference type="STRING" id="698738.OLEAN_C20450"/>
<dbReference type="Gene3D" id="3.10.350.10">
    <property type="entry name" value="LysM domain"/>
    <property type="match status" value="3"/>
</dbReference>
<dbReference type="GO" id="GO:0008932">
    <property type="term" value="F:lytic endotransglycosylase activity"/>
    <property type="evidence" value="ECO:0007669"/>
    <property type="project" value="TreeGrafter"/>
</dbReference>
<organism evidence="4 5">
    <name type="scientific">Oleispira antarctica RB-8</name>
    <dbReference type="NCBI Taxonomy" id="698738"/>
    <lineage>
        <taxon>Bacteria</taxon>
        <taxon>Pseudomonadati</taxon>
        <taxon>Pseudomonadota</taxon>
        <taxon>Gammaproteobacteria</taxon>
        <taxon>Oceanospirillales</taxon>
        <taxon>Oceanospirillaceae</taxon>
        <taxon>Oleispira</taxon>
    </lineage>
</organism>
<dbReference type="SUPFAM" id="SSF54106">
    <property type="entry name" value="LysM domain"/>
    <property type="match status" value="3"/>
</dbReference>